<sequence length="116" mass="12291">DPASLSSKTFAPSLPPSAEGTCTKPENTVSENACWIIVCVFYSWWPCLHKRRSCLRRYLITSLSEGSGSLPIIADGNGTVAIDGWACGEGGCCSTCAASGISLPRRTLGCTPFQFP</sequence>
<name>A0ABU6YNF6_9FABA</name>
<feature type="non-terminal residue" evidence="2">
    <location>
        <position position="1"/>
    </location>
</feature>
<evidence type="ECO:0000313" key="2">
    <source>
        <dbReference type="EMBL" id="MED6211455.1"/>
    </source>
</evidence>
<keyword evidence="3" id="KW-1185">Reference proteome</keyword>
<evidence type="ECO:0000313" key="3">
    <source>
        <dbReference type="Proteomes" id="UP001341840"/>
    </source>
</evidence>
<evidence type="ECO:0000256" key="1">
    <source>
        <dbReference type="SAM" id="MobiDB-lite"/>
    </source>
</evidence>
<dbReference type="EMBL" id="JASCZI010242558">
    <property type="protein sequence ID" value="MED6211455.1"/>
    <property type="molecule type" value="Genomic_DNA"/>
</dbReference>
<feature type="compositionally biased region" description="Polar residues" evidence="1">
    <location>
        <begin position="1"/>
        <end position="10"/>
    </location>
</feature>
<feature type="region of interest" description="Disordered" evidence="1">
    <location>
        <begin position="1"/>
        <end position="21"/>
    </location>
</feature>
<gene>
    <name evidence="2" type="ORF">PIB30_073785</name>
</gene>
<reference evidence="2 3" key="1">
    <citation type="journal article" date="2023" name="Plants (Basel)">
        <title>Bridging the Gap: Combining Genomics and Transcriptomics Approaches to Understand Stylosanthes scabra, an Orphan Legume from the Brazilian Caatinga.</title>
        <authorList>
            <person name="Ferreira-Neto J.R.C."/>
            <person name="da Silva M.D."/>
            <person name="Binneck E."/>
            <person name="de Melo N.F."/>
            <person name="da Silva R.H."/>
            <person name="de Melo A.L.T.M."/>
            <person name="Pandolfi V."/>
            <person name="Bustamante F.O."/>
            <person name="Brasileiro-Vidal A.C."/>
            <person name="Benko-Iseppon A.M."/>
        </authorList>
    </citation>
    <scope>NUCLEOTIDE SEQUENCE [LARGE SCALE GENOMIC DNA]</scope>
    <source>
        <tissue evidence="2">Leaves</tissue>
    </source>
</reference>
<organism evidence="2 3">
    <name type="scientific">Stylosanthes scabra</name>
    <dbReference type="NCBI Taxonomy" id="79078"/>
    <lineage>
        <taxon>Eukaryota</taxon>
        <taxon>Viridiplantae</taxon>
        <taxon>Streptophyta</taxon>
        <taxon>Embryophyta</taxon>
        <taxon>Tracheophyta</taxon>
        <taxon>Spermatophyta</taxon>
        <taxon>Magnoliopsida</taxon>
        <taxon>eudicotyledons</taxon>
        <taxon>Gunneridae</taxon>
        <taxon>Pentapetalae</taxon>
        <taxon>rosids</taxon>
        <taxon>fabids</taxon>
        <taxon>Fabales</taxon>
        <taxon>Fabaceae</taxon>
        <taxon>Papilionoideae</taxon>
        <taxon>50 kb inversion clade</taxon>
        <taxon>dalbergioids sensu lato</taxon>
        <taxon>Dalbergieae</taxon>
        <taxon>Pterocarpus clade</taxon>
        <taxon>Stylosanthes</taxon>
    </lineage>
</organism>
<dbReference type="Proteomes" id="UP001341840">
    <property type="component" value="Unassembled WGS sequence"/>
</dbReference>
<protein>
    <submittedName>
        <fullName evidence="2">Uncharacterized protein</fullName>
    </submittedName>
</protein>
<proteinExistence type="predicted"/>
<comment type="caution">
    <text evidence="2">The sequence shown here is derived from an EMBL/GenBank/DDBJ whole genome shotgun (WGS) entry which is preliminary data.</text>
</comment>
<accession>A0ABU6YNF6</accession>